<dbReference type="Gene3D" id="3.40.190.10">
    <property type="entry name" value="Periplasmic binding protein-like II"/>
    <property type="match status" value="1"/>
</dbReference>
<dbReference type="InterPro" id="IPR000914">
    <property type="entry name" value="SBP_5_dom"/>
</dbReference>
<proteinExistence type="inferred from homology"/>
<dbReference type="PIRSF" id="PIRSF002741">
    <property type="entry name" value="MppA"/>
    <property type="match status" value="1"/>
</dbReference>
<reference evidence="6" key="2">
    <citation type="submission" date="2020-09" db="EMBL/GenBank/DDBJ databases">
        <authorList>
            <person name="Sun Q."/>
            <person name="Sedlacek I."/>
        </authorList>
    </citation>
    <scope>NUCLEOTIDE SEQUENCE</scope>
    <source>
        <strain evidence="6">CCM 7897</strain>
    </source>
</reference>
<dbReference type="Proteomes" id="UP000606044">
    <property type="component" value="Unassembled WGS sequence"/>
</dbReference>
<feature type="chain" id="PRO_5037134048" evidence="4">
    <location>
        <begin position="25"/>
        <end position="512"/>
    </location>
</feature>
<comment type="similarity">
    <text evidence="2">Belongs to the bacterial solute-binding protein 5 family.</text>
</comment>
<protein>
    <submittedName>
        <fullName evidence="6">Glutathione ABC transporter substrate-binding protein</fullName>
    </submittedName>
</protein>
<dbReference type="GO" id="GO:1904680">
    <property type="term" value="F:peptide transmembrane transporter activity"/>
    <property type="evidence" value="ECO:0007669"/>
    <property type="project" value="TreeGrafter"/>
</dbReference>
<organism evidence="6 7">
    <name type="scientific">Azorhizobium oxalatiphilum</name>
    <dbReference type="NCBI Taxonomy" id="980631"/>
    <lineage>
        <taxon>Bacteria</taxon>
        <taxon>Pseudomonadati</taxon>
        <taxon>Pseudomonadota</taxon>
        <taxon>Alphaproteobacteria</taxon>
        <taxon>Hyphomicrobiales</taxon>
        <taxon>Xanthobacteraceae</taxon>
        <taxon>Azorhizobium</taxon>
    </lineage>
</organism>
<dbReference type="AlphaFoldDB" id="A0A917F8X2"/>
<dbReference type="EMBL" id="BMCT01000002">
    <property type="protein sequence ID" value="GGF58694.1"/>
    <property type="molecule type" value="Genomic_DNA"/>
</dbReference>
<evidence type="ECO:0000256" key="1">
    <source>
        <dbReference type="ARBA" id="ARBA00004418"/>
    </source>
</evidence>
<dbReference type="GO" id="GO:0015833">
    <property type="term" value="P:peptide transport"/>
    <property type="evidence" value="ECO:0007669"/>
    <property type="project" value="TreeGrafter"/>
</dbReference>
<evidence type="ECO:0000313" key="6">
    <source>
        <dbReference type="EMBL" id="GGF58694.1"/>
    </source>
</evidence>
<comment type="caution">
    <text evidence="6">The sequence shown here is derived from an EMBL/GenBank/DDBJ whole genome shotgun (WGS) entry which is preliminary data.</text>
</comment>
<evidence type="ECO:0000313" key="7">
    <source>
        <dbReference type="Proteomes" id="UP000606044"/>
    </source>
</evidence>
<dbReference type="SUPFAM" id="SSF53850">
    <property type="entry name" value="Periplasmic binding protein-like II"/>
    <property type="match status" value="1"/>
</dbReference>
<feature type="signal peptide" evidence="4">
    <location>
        <begin position="1"/>
        <end position="24"/>
    </location>
</feature>
<dbReference type="InterPro" id="IPR030678">
    <property type="entry name" value="Peptide/Ni-bd"/>
</dbReference>
<dbReference type="GO" id="GO:0030288">
    <property type="term" value="C:outer membrane-bounded periplasmic space"/>
    <property type="evidence" value="ECO:0007669"/>
    <property type="project" value="UniProtKB-ARBA"/>
</dbReference>
<feature type="domain" description="Solute-binding protein family 5" evidence="5">
    <location>
        <begin position="79"/>
        <end position="430"/>
    </location>
</feature>
<dbReference type="GO" id="GO:0043190">
    <property type="term" value="C:ATP-binding cassette (ABC) transporter complex"/>
    <property type="evidence" value="ECO:0007669"/>
    <property type="project" value="InterPro"/>
</dbReference>
<dbReference type="InterPro" id="IPR039424">
    <property type="entry name" value="SBP_5"/>
</dbReference>
<evidence type="ECO:0000256" key="3">
    <source>
        <dbReference type="ARBA" id="ARBA00022729"/>
    </source>
</evidence>
<dbReference type="Pfam" id="PF00496">
    <property type="entry name" value="SBP_bac_5"/>
    <property type="match status" value="1"/>
</dbReference>
<keyword evidence="7" id="KW-1185">Reference proteome</keyword>
<sequence length="512" mass="56799">MKSLAGPIIGAIAFALIGLQPCGAAEPEPKDGGTIVMATTAQVQGFDALTTRSANRETTMAGGLVFSNFFTRNDKGDRVPDLGTALDSSPDGLTWTLKLRPGLKFSNGAPYTAHDVANHFQRILNPSRNQMFAAATGSLKEAVAIDDTTVEFRLAYPWAAFPSIFLIDNFLIWVMPTEHEKTAGPDLNRRPIGAGPYMMTEWKQDDSITFEKNPNYWNPKAQHLDKIVIRFLPDPTARFTALKTGDIDIFYEPLGKQVVAARGDKGLKVVEYVGTGASTVNINTSVPPFDDVRVRQALAHALDRNIELKVGFDGVGTLATSFWGANSEWHCPDVGYPEYNPEKAKALLQEYGKPVKIVLQVQPTAIMSIPAQLYQSFWQKVGIETEIRSIQGGPSYINPVLRGDYQLAMWEVADVPDPDFQVYQAFFSKSGGNITRIKDPVLDQAIETGRRSLDVDVRKKAYCDFSKEMALQMPILLRMQSNYFAITLPRVHNIPLMRRGLVRLNEAWVDPR</sequence>
<comment type="subcellular location">
    <subcellularLocation>
        <location evidence="1">Periplasm</location>
    </subcellularLocation>
</comment>
<evidence type="ECO:0000259" key="5">
    <source>
        <dbReference type="Pfam" id="PF00496"/>
    </source>
</evidence>
<accession>A0A917F8X2</accession>
<gene>
    <name evidence="6" type="primary">oppA</name>
    <name evidence="6" type="ORF">GCM10007301_17980</name>
</gene>
<reference evidence="6" key="1">
    <citation type="journal article" date="2014" name="Int. J. Syst. Evol. Microbiol.">
        <title>Complete genome sequence of Corynebacterium casei LMG S-19264T (=DSM 44701T), isolated from a smear-ripened cheese.</title>
        <authorList>
            <consortium name="US DOE Joint Genome Institute (JGI-PGF)"/>
            <person name="Walter F."/>
            <person name="Albersmeier A."/>
            <person name="Kalinowski J."/>
            <person name="Ruckert C."/>
        </authorList>
    </citation>
    <scope>NUCLEOTIDE SEQUENCE</scope>
    <source>
        <strain evidence="6">CCM 7897</strain>
    </source>
</reference>
<dbReference type="PANTHER" id="PTHR30290:SF38">
    <property type="entry name" value="D,D-DIPEPTIDE-BINDING PERIPLASMIC PROTEIN DDPA-RELATED"/>
    <property type="match status" value="1"/>
</dbReference>
<evidence type="ECO:0000256" key="4">
    <source>
        <dbReference type="SAM" id="SignalP"/>
    </source>
</evidence>
<keyword evidence="3 4" id="KW-0732">Signal</keyword>
<name>A0A917F8X2_9HYPH</name>
<dbReference type="PANTHER" id="PTHR30290">
    <property type="entry name" value="PERIPLASMIC BINDING COMPONENT OF ABC TRANSPORTER"/>
    <property type="match status" value="1"/>
</dbReference>
<evidence type="ECO:0000256" key="2">
    <source>
        <dbReference type="ARBA" id="ARBA00005695"/>
    </source>
</evidence>
<dbReference type="Gene3D" id="3.10.105.10">
    <property type="entry name" value="Dipeptide-binding Protein, Domain 3"/>
    <property type="match status" value="1"/>
</dbReference>